<evidence type="ECO:0000313" key="2">
    <source>
        <dbReference type="Proteomes" id="UP000199150"/>
    </source>
</evidence>
<dbReference type="AlphaFoldDB" id="A0A1G4REA5"/>
<dbReference type="EMBL" id="FMTS01000002">
    <property type="protein sequence ID" value="SCW55087.1"/>
    <property type="molecule type" value="Genomic_DNA"/>
</dbReference>
<evidence type="ECO:0000313" key="1">
    <source>
        <dbReference type="EMBL" id="SCW55087.1"/>
    </source>
</evidence>
<sequence length="77" mass="8460">MVVGFLACFLQKPVRRDRQAATFLSKIPHHPALRARSPSPSKMGRYKKLFALCGAFQRQQADAVCNGFHVAVNFGGG</sequence>
<protein>
    <submittedName>
        <fullName evidence="1">Uncharacterized protein</fullName>
    </submittedName>
</protein>
<reference evidence="2" key="1">
    <citation type="submission" date="2016-10" db="EMBL/GenBank/DDBJ databases">
        <authorList>
            <person name="Varghese N."/>
            <person name="Submissions S."/>
        </authorList>
    </citation>
    <scope>NUCLEOTIDE SEQUENCE [LARGE SCALE GENOMIC DNA]</scope>
    <source>
        <strain evidence="2">CGMCC 1.3431</strain>
    </source>
</reference>
<dbReference type="Proteomes" id="UP000199150">
    <property type="component" value="Unassembled WGS sequence"/>
</dbReference>
<keyword evidence="2" id="KW-1185">Reference proteome</keyword>
<proteinExistence type="predicted"/>
<organism evidence="1 2">
    <name type="scientific">Asticcacaulis taihuensis</name>
    <dbReference type="NCBI Taxonomy" id="260084"/>
    <lineage>
        <taxon>Bacteria</taxon>
        <taxon>Pseudomonadati</taxon>
        <taxon>Pseudomonadota</taxon>
        <taxon>Alphaproteobacteria</taxon>
        <taxon>Caulobacterales</taxon>
        <taxon>Caulobacteraceae</taxon>
        <taxon>Asticcacaulis</taxon>
    </lineage>
</organism>
<accession>A0A1G4REA5</accession>
<gene>
    <name evidence="1" type="ORF">SAMN02927928_1825</name>
</gene>
<name>A0A1G4REA5_9CAUL</name>